<dbReference type="GO" id="GO:0070967">
    <property type="term" value="F:coenzyme F420 binding"/>
    <property type="evidence" value="ECO:0007669"/>
    <property type="project" value="TreeGrafter"/>
</dbReference>
<dbReference type="Gene3D" id="2.30.110.10">
    <property type="entry name" value="Electron Transport, Fmn-binding Protein, Chain A"/>
    <property type="match status" value="1"/>
</dbReference>
<evidence type="ECO:0000313" key="5">
    <source>
        <dbReference type="Proteomes" id="UP000244201"/>
    </source>
</evidence>
<comment type="catalytic activity">
    <reaction evidence="2">
        <text>oxidized coenzyme F420-(gamma-L-Glu)(n) + a quinol + H(+) = reduced coenzyme F420-(gamma-L-Glu)(n) + a quinone</text>
        <dbReference type="Rhea" id="RHEA:39663"/>
        <dbReference type="Rhea" id="RHEA-COMP:12939"/>
        <dbReference type="Rhea" id="RHEA-COMP:14378"/>
        <dbReference type="ChEBI" id="CHEBI:15378"/>
        <dbReference type="ChEBI" id="CHEBI:24646"/>
        <dbReference type="ChEBI" id="CHEBI:132124"/>
        <dbReference type="ChEBI" id="CHEBI:133980"/>
        <dbReference type="ChEBI" id="CHEBI:139511"/>
    </reaction>
</comment>
<protein>
    <submittedName>
        <fullName evidence="4">Nitroreductase family deazaflavin-dependent oxidoreductase</fullName>
    </submittedName>
</protein>
<dbReference type="NCBIfam" id="TIGR00026">
    <property type="entry name" value="hi_GC_TIGR00026"/>
    <property type="match status" value="1"/>
</dbReference>
<name>A0A2R4TCN1_9ACTN</name>
<dbReference type="GO" id="GO:0016491">
    <property type="term" value="F:oxidoreductase activity"/>
    <property type="evidence" value="ECO:0007669"/>
    <property type="project" value="InterPro"/>
</dbReference>
<dbReference type="Proteomes" id="UP000244201">
    <property type="component" value="Chromosome"/>
</dbReference>
<dbReference type="Gene3D" id="1.20.120.520">
    <property type="entry name" value="nmb1532 protein domain like"/>
    <property type="match status" value="1"/>
</dbReference>
<dbReference type="SUPFAM" id="SSF50475">
    <property type="entry name" value="FMN-binding split barrel"/>
    <property type="match status" value="1"/>
</dbReference>
<evidence type="ECO:0000256" key="2">
    <source>
        <dbReference type="ARBA" id="ARBA00049106"/>
    </source>
</evidence>
<evidence type="ECO:0000313" key="4">
    <source>
        <dbReference type="EMBL" id="AVZ76851.1"/>
    </source>
</evidence>
<dbReference type="GeneID" id="55660733"/>
<dbReference type="Pfam" id="PF04075">
    <property type="entry name" value="F420H2_quin_red"/>
    <property type="match status" value="1"/>
</dbReference>
<dbReference type="RefSeq" id="WP_108154141.1">
    <property type="nucleotide sequence ID" value="NZ_CP026304.1"/>
</dbReference>
<evidence type="ECO:0000259" key="3">
    <source>
        <dbReference type="Pfam" id="PF01814"/>
    </source>
</evidence>
<dbReference type="InterPro" id="IPR012349">
    <property type="entry name" value="Split_barrel_FMN-bd"/>
</dbReference>
<dbReference type="PANTHER" id="PTHR39428:SF1">
    <property type="entry name" value="F420H(2)-DEPENDENT QUINONE REDUCTASE RV1261C"/>
    <property type="match status" value="1"/>
</dbReference>
<accession>A0A2R4TCN1</accession>
<comment type="similarity">
    <text evidence="1">Belongs to the F420H(2)-dependent quinone reductase family.</text>
</comment>
<dbReference type="OrthoDB" id="8225825at2"/>
<dbReference type="EMBL" id="CP026304">
    <property type="protein sequence ID" value="AVZ76851.1"/>
    <property type="molecule type" value="Genomic_DNA"/>
</dbReference>
<reference evidence="4 5" key="1">
    <citation type="submission" date="2018-01" db="EMBL/GenBank/DDBJ databases">
        <title>Complete genome sequence of Streptomyces lunaelactis MM109T, a Ferroverdin A producer isolated from cave moonmilk deposits.</title>
        <authorList>
            <person name="Naome A."/>
            <person name="Martinet L."/>
            <person name="Maciejewska M."/>
            <person name="Anderssen S."/>
            <person name="Adam D."/>
            <person name="Tenconi E."/>
            <person name="Deflandre B."/>
            <person name="Arguelles-Arias A."/>
            <person name="Calusinska M."/>
            <person name="Copieters W."/>
            <person name="Karim L."/>
            <person name="Hanikenne M."/>
            <person name="Baurain D."/>
            <person name="van Wezel G."/>
            <person name="Smargiasso N."/>
            <person name="de Pauw E."/>
            <person name="Delfosse P."/>
            <person name="Rigali S."/>
        </authorList>
    </citation>
    <scope>NUCLEOTIDE SEQUENCE [LARGE SCALE GENOMIC DNA]</scope>
    <source>
        <strain evidence="4 5">MM109</strain>
    </source>
</reference>
<gene>
    <name evidence="4" type="ORF">SLUN_36405</name>
</gene>
<dbReference type="PANTHER" id="PTHR39428">
    <property type="entry name" value="F420H(2)-DEPENDENT QUINONE REDUCTASE RV1261C"/>
    <property type="match status" value="1"/>
</dbReference>
<dbReference type="InterPro" id="IPR012312">
    <property type="entry name" value="Hemerythrin-like"/>
</dbReference>
<dbReference type="AlphaFoldDB" id="A0A2R4TCN1"/>
<keyword evidence="5" id="KW-1185">Reference proteome</keyword>
<dbReference type="CDD" id="cd12108">
    <property type="entry name" value="Hr-like"/>
    <property type="match status" value="1"/>
</dbReference>
<evidence type="ECO:0000256" key="1">
    <source>
        <dbReference type="ARBA" id="ARBA00008710"/>
    </source>
</evidence>
<sequence>MPTSFNHAIIEEFRANGGKVGGPFEGGDLLLLTTTGAKSGTEHTAPLGYVRDGDLLLVVGSAGGAPRHPAWYHNLLARPSVQVEIGTETFEAIAVPAEGARRDRLFERVVRAAPGYADYQTRTTRTLPVVVLERAESEEGETPHEVRNLADKLVEVHTWLRSQLRHVHAETEAHFAARAAHQGPGEPPAPGLGLQIRQHCLAFCQFLEFHHTSEDVHLFPGIAAHHPHLSGTFDRLREEHRTVARIQGELVALLADISTADPLRFRAELARMSDELTTHLDYEEESLLPVLAEIPWPPAPPIPDAAESTTP</sequence>
<dbReference type="KEGG" id="slk:SLUN_36405"/>
<dbReference type="GO" id="GO:0005886">
    <property type="term" value="C:plasma membrane"/>
    <property type="evidence" value="ECO:0007669"/>
    <property type="project" value="TreeGrafter"/>
</dbReference>
<feature type="domain" description="Hemerythrin-like" evidence="3">
    <location>
        <begin position="152"/>
        <end position="291"/>
    </location>
</feature>
<dbReference type="InterPro" id="IPR004378">
    <property type="entry name" value="F420H2_quin_Rdtase"/>
</dbReference>
<dbReference type="Pfam" id="PF01814">
    <property type="entry name" value="Hemerythrin"/>
    <property type="match status" value="1"/>
</dbReference>
<organism evidence="4 5">
    <name type="scientific">Streptomyces lunaelactis</name>
    <dbReference type="NCBI Taxonomy" id="1535768"/>
    <lineage>
        <taxon>Bacteria</taxon>
        <taxon>Bacillati</taxon>
        <taxon>Actinomycetota</taxon>
        <taxon>Actinomycetes</taxon>
        <taxon>Kitasatosporales</taxon>
        <taxon>Streptomycetaceae</taxon>
        <taxon>Streptomyces</taxon>
    </lineage>
</organism>
<proteinExistence type="inferred from homology"/>